<dbReference type="PROSITE" id="PS51257">
    <property type="entry name" value="PROKAR_LIPOPROTEIN"/>
    <property type="match status" value="1"/>
</dbReference>
<evidence type="ECO:0000256" key="15">
    <source>
        <dbReference type="ARBA" id="ARBA00030800"/>
    </source>
</evidence>
<evidence type="ECO:0000256" key="2">
    <source>
        <dbReference type="ARBA" id="ARBA00001966"/>
    </source>
</evidence>
<evidence type="ECO:0000256" key="4">
    <source>
        <dbReference type="ARBA" id="ARBA00012438"/>
    </source>
</evidence>
<dbReference type="EC" id="2.7.13.3" evidence="4"/>
<dbReference type="GO" id="GO:0046872">
    <property type="term" value="F:metal ion binding"/>
    <property type="evidence" value="ECO:0007669"/>
    <property type="project" value="UniProtKB-KW"/>
</dbReference>
<keyword evidence="11" id="KW-0408">Iron</keyword>
<evidence type="ECO:0000256" key="1">
    <source>
        <dbReference type="ARBA" id="ARBA00000085"/>
    </source>
</evidence>
<evidence type="ECO:0000256" key="13">
    <source>
        <dbReference type="ARBA" id="ARBA00023014"/>
    </source>
</evidence>
<evidence type="ECO:0000256" key="7">
    <source>
        <dbReference type="ARBA" id="ARBA00022490"/>
    </source>
</evidence>
<dbReference type="InterPro" id="IPR004358">
    <property type="entry name" value="Sig_transdc_His_kin-like_C"/>
</dbReference>
<dbReference type="Proteomes" id="UP000596092">
    <property type="component" value="Chromosome"/>
</dbReference>
<evidence type="ECO:0000259" key="19">
    <source>
        <dbReference type="PROSITE" id="PS50109"/>
    </source>
</evidence>
<evidence type="ECO:0000313" key="20">
    <source>
        <dbReference type="EMBL" id="QQG65145.1"/>
    </source>
</evidence>
<evidence type="ECO:0000256" key="9">
    <source>
        <dbReference type="ARBA" id="ARBA00022723"/>
    </source>
</evidence>
<feature type="signal peptide" evidence="18">
    <location>
        <begin position="1"/>
        <end position="29"/>
    </location>
</feature>
<dbReference type="InterPro" id="IPR003594">
    <property type="entry name" value="HATPase_dom"/>
</dbReference>
<proteinExistence type="predicted"/>
<dbReference type="GO" id="GO:0051539">
    <property type="term" value="F:4 iron, 4 sulfur cluster binding"/>
    <property type="evidence" value="ECO:0007669"/>
    <property type="project" value="UniProtKB-KW"/>
</dbReference>
<dbReference type="Gene3D" id="3.30.565.10">
    <property type="entry name" value="Histidine kinase-like ATPase, C-terminal domain"/>
    <property type="match status" value="1"/>
</dbReference>
<evidence type="ECO:0000256" key="11">
    <source>
        <dbReference type="ARBA" id="ARBA00023004"/>
    </source>
</evidence>
<dbReference type="SUPFAM" id="SSF55874">
    <property type="entry name" value="ATPase domain of HSP90 chaperone/DNA topoisomerase II/histidine kinase"/>
    <property type="match status" value="1"/>
</dbReference>
<evidence type="ECO:0000256" key="3">
    <source>
        <dbReference type="ARBA" id="ARBA00004496"/>
    </source>
</evidence>
<keyword evidence="17" id="KW-0472">Membrane</keyword>
<comment type="cofactor">
    <cofactor evidence="2">
        <name>[4Fe-4S] cluster</name>
        <dbReference type="ChEBI" id="CHEBI:49883"/>
    </cofactor>
</comment>
<keyword evidence="17" id="KW-0812">Transmembrane</keyword>
<keyword evidence="7" id="KW-0963">Cytoplasm</keyword>
<organism evidence="20 21">
    <name type="scientific">Desulfobulbus oligotrophicus</name>
    <dbReference type="NCBI Taxonomy" id="1909699"/>
    <lineage>
        <taxon>Bacteria</taxon>
        <taxon>Pseudomonadati</taxon>
        <taxon>Thermodesulfobacteriota</taxon>
        <taxon>Desulfobulbia</taxon>
        <taxon>Desulfobulbales</taxon>
        <taxon>Desulfobulbaceae</taxon>
        <taxon>Desulfobulbus</taxon>
    </lineage>
</organism>
<dbReference type="PANTHER" id="PTHR24421">
    <property type="entry name" value="NITRATE/NITRITE SENSOR PROTEIN NARX-RELATED"/>
    <property type="match status" value="1"/>
</dbReference>
<dbReference type="GO" id="GO:0005737">
    <property type="term" value="C:cytoplasm"/>
    <property type="evidence" value="ECO:0007669"/>
    <property type="project" value="UniProtKB-SubCell"/>
</dbReference>
<dbReference type="Pfam" id="PF07730">
    <property type="entry name" value="HisKA_3"/>
    <property type="match status" value="1"/>
</dbReference>
<keyword evidence="10 20" id="KW-0418">Kinase</keyword>
<dbReference type="PRINTS" id="PR00344">
    <property type="entry name" value="BCTRLSENSOR"/>
</dbReference>
<keyword evidence="12" id="KW-0902">Two-component regulatory system</keyword>
<dbReference type="InterPro" id="IPR050482">
    <property type="entry name" value="Sensor_HK_TwoCompSys"/>
</dbReference>
<keyword evidence="6" id="KW-0004">4Fe-4S</keyword>
<accession>A0A7T5VC34</accession>
<keyword evidence="21" id="KW-1185">Reference proteome</keyword>
<evidence type="ECO:0000256" key="14">
    <source>
        <dbReference type="ARBA" id="ARBA00024827"/>
    </source>
</evidence>
<dbReference type="Pfam" id="PF02518">
    <property type="entry name" value="HATPase_c"/>
    <property type="match status" value="1"/>
</dbReference>
<comment type="subcellular location">
    <subcellularLocation>
        <location evidence="3">Cytoplasm</location>
    </subcellularLocation>
</comment>
<evidence type="ECO:0000256" key="10">
    <source>
        <dbReference type="ARBA" id="ARBA00022777"/>
    </source>
</evidence>
<keyword evidence="8" id="KW-0808">Transferase</keyword>
<name>A0A7T5VC34_9BACT</name>
<dbReference type="SMART" id="SM00387">
    <property type="entry name" value="HATPase_c"/>
    <property type="match status" value="1"/>
</dbReference>
<evidence type="ECO:0000256" key="6">
    <source>
        <dbReference type="ARBA" id="ARBA00022485"/>
    </source>
</evidence>
<evidence type="ECO:0000313" key="21">
    <source>
        <dbReference type="Proteomes" id="UP000596092"/>
    </source>
</evidence>
<reference evidence="20 21" key="1">
    <citation type="submission" date="2020-05" db="EMBL/GenBank/DDBJ databases">
        <title>Complete genome of Desulfobulbus oligotrophicus.</title>
        <authorList>
            <person name="Podar M."/>
        </authorList>
    </citation>
    <scope>NUCLEOTIDE SEQUENCE [LARGE SCALE GENOMIC DNA]</scope>
    <source>
        <strain evidence="20 21">Prop6</strain>
    </source>
</reference>
<feature type="region of interest" description="Disordered" evidence="16">
    <location>
        <begin position="606"/>
        <end position="628"/>
    </location>
</feature>
<evidence type="ECO:0000256" key="5">
    <source>
        <dbReference type="ARBA" id="ARBA00017322"/>
    </source>
</evidence>
<dbReference type="PROSITE" id="PS50109">
    <property type="entry name" value="HIS_KIN"/>
    <property type="match status" value="1"/>
</dbReference>
<comment type="function">
    <text evidence="14">Member of the two-component regulatory system NreB/NreC involved in the control of dissimilatory nitrate/nitrite reduction in response to oxygen. NreB functions as a direct oxygen sensor histidine kinase which is autophosphorylated, in the absence of oxygen, probably at the conserved histidine residue, and transfers its phosphate group probably to a conserved aspartate residue of NreC. NreB/NreC activates the expression of the nitrate (narGHJI) and nitrite (nir) reductase operons, as well as the putative nitrate transporter gene narT.</text>
</comment>
<dbReference type="KEGG" id="dog:HP555_04310"/>
<comment type="catalytic activity">
    <reaction evidence="1">
        <text>ATP + protein L-histidine = ADP + protein N-phospho-L-histidine.</text>
        <dbReference type="EC" id="2.7.13.3"/>
    </reaction>
</comment>
<dbReference type="InterPro" id="IPR005467">
    <property type="entry name" value="His_kinase_dom"/>
</dbReference>
<dbReference type="RefSeq" id="WP_199263964.1">
    <property type="nucleotide sequence ID" value="NZ_CP054140.1"/>
</dbReference>
<dbReference type="EMBL" id="CP054140">
    <property type="protein sequence ID" value="QQG65145.1"/>
    <property type="molecule type" value="Genomic_DNA"/>
</dbReference>
<dbReference type="AlphaFoldDB" id="A0A7T5VC34"/>
<feature type="domain" description="Histidine kinase" evidence="19">
    <location>
        <begin position="530"/>
        <end position="617"/>
    </location>
</feature>
<keyword evidence="13" id="KW-0411">Iron-sulfur</keyword>
<feature type="compositionally biased region" description="Basic and acidic residues" evidence="16">
    <location>
        <begin position="616"/>
        <end position="628"/>
    </location>
</feature>
<dbReference type="PANTHER" id="PTHR24421:SF58">
    <property type="entry name" value="SIGNAL TRANSDUCTION HISTIDINE-PROTEIN KINASE_PHOSPHATASE UHPB"/>
    <property type="match status" value="1"/>
</dbReference>
<dbReference type="CDD" id="cd16917">
    <property type="entry name" value="HATPase_UhpB-NarQ-NarX-like"/>
    <property type="match status" value="1"/>
</dbReference>
<evidence type="ECO:0000256" key="17">
    <source>
        <dbReference type="SAM" id="Phobius"/>
    </source>
</evidence>
<dbReference type="InterPro" id="IPR011712">
    <property type="entry name" value="Sig_transdc_His_kin_sub3_dim/P"/>
</dbReference>
<feature type="transmembrane region" description="Helical" evidence="17">
    <location>
        <begin position="365"/>
        <end position="385"/>
    </location>
</feature>
<evidence type="ECO:0000256" key="12">
    <source>
        <dbReference type="ARBA" id="ARBA00023012"/>
    </source>
</evidence>
<protein>
    <recommendedName>
        <fullName evidence="5">Oxygen sensor histidine kinase NreB</fullName>
        <ecNumber evidence="4">2.7.13.3</ecNumber>
    </recommendedName>
    <alternativeName>
        <fullName evidence="15">Nitrogen regulation protein B</fullName>
    </alternativeName>
</protein>
<dbReference type="GO" id="GO:0016020">
    <property type="term" value="C:membrane"/>
    <property type="evidence" value="ECO:0007669"/>
    <property type="project" value="InterPro"/>
</dbReference>
<keyword evidence="9" id="KW-0479">Metal-binding</keyword>
<sequence>MTAAKRINPTALPILLFLSCLYPASFLLAGPDQVRAAEPLFSDRTEKRVVILYSTARDFPATKQVEQGISEGLAGEKRLPLHLSSEYLELSRFRDKEHDKALSDLLRQRYGNSPIDLVIGVDTPAATFLMEHDDLFPVTPILLCSIPETLRERIKTSSLNSRVTSIFEPADALRMLVRSIEQFKPATKEVYLVSGVYENDQMRAEALRQAFTTIAGDRRLIDLTNYSLGQILEKCEQLPPDSALLFSTMFVDANDRHFIPKAVLQAIAAHTEVPIFGPYESFIGHGIIGGPLISLRLQGKKAAETALTLLRGQAVHNPTDLGADTWVSLYDWQQLQRHAIDESLLPPNSTILFREATMWELYRHYIIGVLLVLAVQSILIIGLVFNLRQRKKAQAALCDSQKALKNLAGRLISSQEEELSRLSREFHDDYAQRLAAMAIETGTLELQSAGLDAPLKNQISHLKGQLINLSDDIHALSRELHPAILKDLGLERAIRSLCLNFSDREAISVTSHIDTLPDDIPLDTALCAYRVVQEGLRNIAKHARAHRADVFVRCTANHLLATIEDDGTGFDPGCARHTPGIGLASMRERVQHAQGEFTIQSAPGQGTTIHLSIPLPRRDHEKTAPAPG</sequence>
<keyword evidence="18" id="KW-0732">Signal</keyword>
<dbReference type="GO" id="GO:0000155">
    <property type="term" value="F:phosphorelay sensor kinase activity"/>
    <property type="evidence" value="ECO:0007669"/>
    <property type="project" value="InterPro"/>
</dbReference>
<dbReference type="InterPro" id="IPR036890">
    <property type="entry name" value="HATPase_C_sf"/>
</dbReference>
<keyword evidence="17" id="KW-1133">Transmembrane helix</keyword>
<feature type="chain" id="PRO_5032663341" description="Oxygen sensor histidine kinase NreB" evidence="18">
    <location>
        <begin position="30"/>
        <end position="628"/>
    </location>
</feature>
<dbReference type="GO" id="GO:0046983">
    <property type="term" value="F:protein dimerization activity"/>
    <property type="evidence" value="ECO:0007669"/>
    <property type="project" value="InterPro"/>
</dbReference>
<evidence type="ECO:0000256" key="8">
    <source>
        <dbReference type="ARBA" id="ARBA00022679"/>
    </source>
</evidence>
<gene>
    <name evidence="20" type="ORF">HP555_04310</name>
</gene>
<evidence type="ECO:0000256" key="18">
    <source>
        <dbReference type="SAM" id="SignalP"/>
    </source>
</evidence>
<evidence type="ECO:0000256" key="16">
    <source>
        <dbReference type="SAM" id="MobiDB-lite"/>
    </source>
</evidence>